<keyword evidence="7" id="KW-0198">Cysteine biosynthesis</keyword>
<evidence type="ECO:0000256" key="5">
    <source>
        <dbReference type="ARBA" id="ARBA00022605"/>
    </source>
</evidence>
<dbReference type="FunFam" id="2.160.10.10:FF:000007">
    <property type="entry name" value="Serine acetyltransferase"/>
    <property type="match status" value="1"/>
</dbReference>
<dbReference type="PIRSF" id="PIRSF000441">
    <property type="entry name" value="CysE"/>
    <property type="match status" value="1"/>
</dbReference>
<dbReference type="AlphaFoldDB" id="A0A7H8N5W2"/>
<evidence type="ECO:0000313" key="11">
    <source>
        <dbReference type="EMBL" id="QKW49716.1"/>
    </source>
</evidence>
<keyword evidence="6 10" id="KW-0808">Transferase</keyword>
<dbReference type="InterPro" id="IPR045304">
    <property type="entry name" value="LbH_SAT"/>
</dbReference>
<evidence type="ECO:0000256" key="3">
    <source>
        <dbReference type="ARBA" id="ARBA00013266"/>
    </source>
</evidence>
<proteinExistence type="inferred from homology"/>
<dbReference type="InterPro" id="IPR005881">
    <property type="entry name" value="Ser_O-AcTrfase"/>
</dbReference>
<sequence>MPTYKSVLEMLREDLATVRAKDPAARSNREVLLYPHIHALWTYRLANRLWKRGNRTLARALSLMARAVSGIEIHPGATIGRRFFIDHGTGVVIGETVRIGDDVMLYHQVTLGSVGWWKDLKRPARSRRHPVVEDGVIICTGASVLGPVCIGVNTRIGAHAVILDDLPPDARIGAGVTYPHASDDVVSALRIAEGSSVS</sequence>
<dbReference type="NCBIfam" id="NF041874">
    <property type="entry name" value="EPS_EpsC"/>
    <property type="match status" value="1"/>
</dbReference>
<evidence type="ECO:0000256" key="6">
    <source>
        <dbReference type="ARBA" id="ARBA00022679"/>
    </source>
</evidence>
<name>A0A7H8N5W2_9ACTN</name>
<gene>
    <name evidence="11" type="ORF">HUT08_09280</name>
</gene>
<comment type="catalytic activity">
    <reaction evidence="9 10">
        <text>L-serine + acetyl-CoA = O-acetyl-L-serine + CoA</text>
        <dbReference type="Rhea" id="RHEA:24560"/>
        <dbReference type="ChEBI" id="CHEBI:33384"/>
        <dbReference type="ChEBI" id="CHEBI:57287"/>
        <dbReference type="ChEBI" id="CHEBI:57288"/>
        <dbReference type="ChEBI" id="CHEBI:58340"/>
        <dbReference type="EC" id="2.3.1.30"/>
    </reaction>
</comment>
<dbReference type="GO" id="GO:0009001">
    <property type="term" value="F:serine O-acetyltransferase activity"/>
    <property type="evidence" value="ECO:0007669"/>
    <property type="project" value="UniProtKB-EC"/>
</dbReference>
<reference evidence="11 12" key="1">
    <citation type="submission" date="2020-06" db="EMBL/GenBank/DDBJ databases">
        <title>Genome mining for natural products.</title>
        <authorList>
            <person name="Zhang B."/>
            <person name="Shi J."/>
            <person name="Ge H."/>
        </authorList>
    </citation>
    <scope>NUCLEOTIDE SEQUENCE [LARGE SCALE GENOMIC DNA]</scope>
    <source>
        <strain evidence="11 12">NA00687</strain>
    </source>
</reference>
<dbReference type="GO" id="GO:0006535">
    <property type="term" value="P:cysteine biosynthetic process from serine"/>
    <property type="evidence" value="ECO:0007669"/>
    <property type="project" value="InterPro"/>
</dbReference>
<dbReference type="Proteomes" id="UP000509303">
    <property type="component" value="Chromosome"/>
</dbReference>
<keyword evidence="12" id="KW-1185">Reference proteome</keyword>
<keyword evidence="5" id="KW-0028">Amino-acid biosynthesis</keyword>
<dbReference type="Gene3D" id="1.10.3130.10">
    <property type="entry name" value="serine acetyltransferase, domain 1"/>
    <property type="match status" value="1"/>
</dbReference>
<dbReference type="InterPro" id="IPR011004">
    <property type="entry name" value="Trimer_LpxA-like_sf"/>
</dbReference>
<evidence type="ECO:0000256" key="4">
    <source>
        <dbReference type="ARBA" id="ARBA00018522"/>
    </source>
</evidence>
<keyword evidence="8 10" id="KW-0012">Acyltransferase</keyword>
<dbReference type="PANTHER" id="PTHR42811">
    <property type="entry name" value="SERINE ACETYLTRANSFERASE"/>
    <property type="match status" value="1"/>
</dbReference>
<evidence type="ECO:0000256" key="10">
    <source>
        <dbReference type="PIRNR" id="PIRNR000441"/>
    </source>
</evidence>
<evidence type="ECO:0000313" key="12">
    <source>
        <dbReference type="Proteomes" id="UP000509303"/>
    </source>
</evidence>
<dbReference type="Gene3D" id="2.160.10.10">
    <property type="entry name" value="Hexapeptide repeat proteins"/>
    <property type="match status" value="1"/>
</dbReference>
<dbReference type="EMBL" id="CP054929">
    <property type="protein sequence ID" value="QKW49716.1"/>
    <property type="molecule type" value="Genomic_DNA"/>
</dbReference>
<evidence type="ECO:0000256" key="2">
    <source>
        <dbReference type="ARBA" id="ARBA00007274"/>
    </source>
</evidence>
<dbReference type="CDD" id="cd03354">
    <property type="entry name" value="LbH_SAT"/>
    <property type="match status" value="1"/>
</dbReference>
<dbReference type="GO" id="GO:0005737">
    <property type="term" value="C:cytoplasm"/>
    <property type="evidence" value="ECO:0007669"/>
    <property type="project" value="InterPro"/>
</dbReference>
<organism evidence="11 12">
    <name type="scientific">Streptomyces buecherae</name>
    <dbReference type="NCBI Taxonomy" id="2763006"/>
    <lineage>
        <taxon>Bacteria</taxon>
        <taxon>Bacillati</taxon>
        <taxon>Actinomycetota</taxon>
        <taxon>Actinomycetes</taxon>
        <taxon>Kitasatosporales</taxon>
        <taxon>Streptomycetaceae</taxon>
        <taxon>Streptomyces</taxon>
    </lineage>
</organism>
<evidence type="ECO:0000256" key="7">
    <source>
        <dbReference type="ARBA" id="ARBA00023192"/>
    </source>
</evidence>
<comment type="pathway">
    <text evidence="1">Amino-acid biosynthesis; L-cysteine biosynthesis; L-cysteine from L-serine: step 1/2.</text>
</comment>
<evidence type="ECO:0000256" key="9">
    <source>
        <dbReference type="ARBA" id="ARBA00049486"/>
    </source>
</evidence>
<comment type="similarity">
    <text evidence="2 10">Belongs to the transferase hexapeptide repeat family.</text>
</comment>
<protein>
    <recommendedName>
        <fullName evidence="4 10">Serine acetyltransferase</fullName>
        <ecNumber evidence="3 10">2.3.1.30</ecNumber>
    </recommendedName>
</protein>
<evidence type="ECO:0000256" key="1">
    <source>
        <dbReference type="ARBA" id="ARBA00004876"/>
    </source>
</evidence>
<evidence type="ECO:0000256" key="8">
    <source>
        <dbReference type="ARBA" id="ARBA00023315"/>
    </source>
</evidence>
<dbReference type="SUPFAM" id="SSF51161">
    <property type="entry name" value="Trimeric LpxA-like enzymes"/>
    <property type="match status" value="1"/>
</dbReference>
<dbReference type="InterPro" id="IPR042122">
    <property type="entry name" value="Ser_AcTrfase_N_sf"/>
</dbReference>
<dbReference type="EC" id="2.3.1.30" evidence="3 10"/>
<dbReference type="InterPro" id="IPR053376">
    <property type="entry name" value="Serine_acetyltransferase"/>
</dbReference>
<accession>A0A7H8N5W2</accession>